<evidence type="ECO:0000256" key="6">
    <source>
        <dbReference type="ARBA" id="ARBA00023004"/>
    </source>
</evidence>
<dbReference type="RefSeq" id="WP_054874270.1">
    <property type="nucleotide sequence ID" value="NZ_LKET01000026.1"/>
</dbReference>
<dbReference type="PROSITE" id="PS00764">
    <property type="entry name" value="ENDONUCLEASE_III_1"/>
    <property type="match status" value="1"/>
</dbReference>
<comment type="function">
    <text evidence="12">DNA repair enzyme that has both DNA N-glycosylase activity and AP-lyase activity. The DNA N-glycosylase activity releases various damaged pyrimidines from DNA by cleaving the N-glycosidic bond, leaving an AP (apurinic/apyrimidinic) site. The AP-lyase activity cleaves the phosphodiester bond 3' to the AP site by a beta-elimination, leaving a 3'-terminal unsaturated sugar and a product with a terminal 5'-phosphate.</text>
</comment>
<evidence type="ECO:0000256" key="8">
    <source>
        <dbReference type="ARBA" id="ARBA00023125"/>
    </source>
</evidence>
<dbReference type="GO" id="GO:0003677">
    <property type="term" value="F:DNA binding"/>
    <property type="evidence" value="ECO:0007669"/>
    <property type="project" value="UniProtKB-UniRule"/>
</dbReference>
<dbReference type="HAMAP" id="MF_00942">
    <property type="entry name" value="Nth"/>
    <property type="match status" value="1"/>
</dbReference>
<reference evidence="14 15" key="1">
    <citation type="submission" date="2015-09" db="EMBL/GenBank/DDBJ databases">
        <title>Genome sequence of Oxobacter pfennigii DSM 3222.</title>
        <authorList>
            <person name="Poehlein A."/>
            <person name="Bengelsdorf F.R."/>
            <person name="Schiel-Bengelsdorf B."/>
            <person name="Duerre P."/>
            <person name="Daniel R."/>
        </authorList>
    </citation>
    <scope>NUCLEOTIDE SEQUENCE [LARGE SCALE GENOMIC DNA]</scope>
    <source>
        <strain evidence="14 15">DSM 3222</strain>
    </source>
</reference>
<dbReference type="EMBL" id="LKET01000026">
    <property type="protein sequence ID" value="KPU45282.1"/>
    <property type="molecule type" value="Genomic_DNA"/>
</dbReference>
<keyword evidence="8 12" id="KW-0238">DNA-binding</keyword>
<dbReference type="OrthoDB" id="9800977at2"/>
<feature type="binding site" evidence="12">
    <location>
        <position position="194"/>
    </location>
    <ligand>
        <name>[4Fe-4S] cluster</name>
        <dbReference type="ChEBI" id="CHEBI:49883"/>
    </ligand>
</feature>
<evidence type="ECO:0000313" key="14">
    <source>
        <dbReference type="EMBL" id="KPU45282.1"/>
    </source>
</evidence>
<dbReference type="PATRIC" id="fig|36849.3.peg.1254"/>
<keyword evidence="14" id="KW-0255">Endonuclease</keyword>
<evidence type="ECO:0000256" key="10">
    <source>
        <dbReference type="ARBA" id="ARBA00023239"/>
    </source>
</evidence>
<keyword evidence="14" id="KW-0540">Nuclease</keyword>
<dbReference type="Proteomes" id="UP000050326">
    <property type="component" value="Unassembled WGS sequence"/>
</dbReference>
<dbReference type="InterPro" id="IPR023170">
    <property type="entry name" value="HhH_base_excis_C"/>
</dbReference>
<dbReference type="InterPro" id="IPR004035">
    <property type="entry name" value="Endouclease-III_FeS-bd_BS"/>
</dbReference>
<dbReference type="PANTHER" id="PTHR10359">
    <property type="entry name" value="A/G-SPECIFIC ADENINE GLYCOSYLASE/ENDONUCLEASE III"/>
    <property type="match status" value="1"/>
</dbReference>
<evidence type="ECO:0000313" key="15">
    <source>
        <dbReference type="Proteomes" id="UP000050326"/>
    </source>
</evidence>
<evidence type="ECO:0000256" key="3">
    <source>
        <dbReference type="ARBA" id="ARBA00022723"/>
    </source>
</evidence>
<keyword evidence="7 12" id="KW-0411">Iron-sulfur</keyword>
<dbReference type="InterPro" id="IPR003265">
    <property type="entry name" value="HhH-GPD_domain"/>
</dbReference>
<dbReference type="STRING" id="36849.OXPF_11750"/>
<keyword evidence="3 12" id="KW-0479">Metal-binding</keyword>
<dbReference type="InterPro" id="IPR003651">
    <property type="entry name" value="Endonuclease3_FeS-loop_motif"/>
</dbReference>
<dbReference type="FunFam" id="1.10.340.30:FF:000001">
    <property type="entry name" value="Endonuclease III"/>
    <property type="match status" value="1"/>
</dbReference>
<dbReference type="PANTHER" id="PTHR10359:SF18">
    <property type="entry name" value="ENDONUCLEASE III"/>
    <property type="match status" value="1"/>
</dbReference>
<comment type="caution">
    <text evidence="14">The sequence shown here is derived from an EMBL/GenBank/DDBJ whole genome shotgun (WGS) entry which is preliminary data.</text>
</comment>
<dbReference type="SUPFAM" id="SSF48150">
    <property type="entry name" value="DNA-glycosylase"/>
    <property type="match status" value="1"/>
</dbReference>
<dbReference type="GO" id="GO:0046872">
    <property type="term" value="F:metal ion binding"/>
    <property type="evidence" value="ECO:0007669"/>
    <property type="project" value="UniProtKB-KW"/>
</dbReference>
<dbReference type="FunFam" id="1.10.1670.10:FF:000001">
    <property type="entry name" value="Endonuclease III"/>
    <property type="match status" value="1"/>
</dbReference>
<evidence type="ECO:0000256" key="1">
    <source>
        <dbReference type="ARBA" id="ARBA00008343"/>
    </source>
</evidence>
<keyword evidence="6 12" id="KW-0408">Iron</keyword>
<keyword evidence="2 12" id="KW-0004">4Fe-4S</keyword>
<dbReference type="Gene3D" id="1.10.340.30">
    <property type="entry name" value="Hypothetical protein, domain 2"/>
    <property type="match status" value="1"/>
</dbReference>
<evidence type="ECO:0000256" key="7">
    <source>
        <dbReference type="ARBA" id="ARBA00023014"/>
    </source>
</evidence>
<dbReference type="CDD" id="cd00056">
    <property type="entry name" value="ENDO3c"/>
    <property type="match status" value="1"/>
</dbReference>
<dbReference type="InterPro" id="IPR000445">
    <property type="entry name" value="HhH_motif"/>
</dbReference>
<keyword evidence="15" id="KW-1185">Reference proteome</keyword>
<sequence>MKEKFKKFTDEDVKGILDALVVTFPEAHCELNHRNPFQLLVATILSAQATDKTVNKVTDKLFLKYQIPEDFLSIPQEVLEQEIKEIGLYRSKSKNIQAMCRELLERFNGKVPSTMEELVSLPGVGRKTANVVLSNAFGIPAIAVDTHVFRVSNRIGLATADNVEKTEDMLMENIPKDRWSHAHHLLIWHGRRICAARNPKCPVCPISGYCRYYSGLEEK</sequence>
<evidence type="ECO:0000256" key="5">
    <source>
        <dbReference type="ARBA" id="ARBA00022801"/>
    </source>
</evidence>
<dbReference type="Pfam" id="PF10576">
    <property type="entry name" value="EndIII_4Fe-2S"/>
    <property type="match status" value="1"/>
</dbReference>
<dbReference type="SMART" id="SM00525">
    <property type="entry name" value="FES"/>
    <property type="match status" value="1"/>
</dbReference>
<name>A0A0P8YDF5_9CLOT</name>
<evidence type="ECO:0000256" key="12">
    <source>
        <dbReference type="HAMAP-Rule" id="MF_00942"/>
    </source>
</evidence>
<comment type="catalytic activity">
    <reaction evidence="12">
        <text>2'-deoxyribonucleotide-(2'-deoxyribose 5'-phosphate)-2'-deoxyribonucleotide-DNA = a 3'-end 2'-deoxyribonucleotide-(2,3-dehydro-2,3-deoxyribose 5'-phosphate)-DNA + a 5'-end 5'-phospho-2'-deoxyribonucleoside-DNA + H(+)</text>
        <dbReference type="Rhea" id="RHEA:66592"/>
        <dbReference type="Rhea" id="RHEA-COMP:13180"/>
        <dbReference type="Rhea" id="RHEA-COMP:16897"/>
        <dbReference type="Rhea" id="RHEA-COMP:17067"/>
        <dbReference type="ChEBI" id="CHEBI:15378"/>
        <dbReference type="ChEBI" id="CHEBI:136412"/>
        <dbReference type="ChEBI" id="CHEBI:157695"/>
        <dbReference type="ChEBI" id="CHEBI:167181"/>
        <dbReference type="EC" id="4.2.99.18"/>
    </reaction>
</comment>
<dbReference type="Pfam" id="PF00633">
    <property type="entry name" value="HHH"/>
    <property type="match status" value="1"/>
</dbReference>
<keyword evidence="4 12" id="KW-0227">DNA damage</keyword>
<evidence type="ECO:0000259" key="13">
    <source>
        <dbReference type="SMART" id="SM00478"/>
    </source>
</evidence>
<feature type="binding site" evidence="12">
    <location>
        <position position="201"/>
    </location>
    <ligand>
        <name>[4Fe-4S] cluster</name>
        <dbReference type="ChEBI" id="CHEBI:49883"/>
    </ligand>
</feature>
<accession>A0A0P8YDF5</accession>
<protein>
    <recommendedName>
        <fullName evidence="12">Endonuclease III</fullName>
        <ecNumber evidence="12">4.2.99.18</ecNumber>
    </recommendedName>
    <alternativeName>
        <fullName evidence="12">DNA-(apurinic or apyrimidinic site) lyase</fullName>
    </alternativeName>
</protein>
<dbReference type="GO" id="GO:0140078">
    <property type="term" value="F:class I DNA-(apurinic or apyrimidinic site) endonuclease activity"/>
    <property type="evidence" value="ECO:0007669"/>
    <property type="project" value="UniProtKB-EC"/>
</dbReference>
<evidence type="ECO:0000256" key="11">
    <source>
        <dbReference type="ARBA" id="ARBA00023295"/>
    </source>
</evidence>
<evidence type="ECO:0000256" key="2">
    <source>
        <dbReference type="ARBA" id="ARBA00022485"/>
    </source>
</evidence>
<dbReference type="Gene3D" id="1.10.1670.10">
    <property type="entry name" value="Helix-hairpin-Helix base-excision DNA repair enzymes (C-terminal)"/>
    <property type="match status" value="1"/>
</dbReference>
<dbReference type="NCBIfam" id="TIGR01083">
    <property type="entry name" value="nth"/>
    <property type="match status" value="1"/>
</dbReference>
<dbReference type="GO" id="GO:0006285">
    <property type="term" value="P:base-excision repair, AP site formation"/>
    <property type="evidence" value="ECO:0007669"/>
    <property type="project" value="TreeGrafter"/>
</dbReference>
<keyword evidence="11 12" id="KW-0326">Glycosidase</keyword>
<keyword evidence="5 12" id="KW-0378">Hydrolase</keyword>
<proteinExistence type="inferred from homology"/>
<dbReference type="PIRSF" id="PIRSF001435">
    <property type="entry name" value="Nth"/>
    <property type="match status" value="1"/>
</dbReference>
<dbReference type="GO" id="GO:0051539">
    <property type="term" value="F:4 iron, 4 sulfur cluster binding"/>
    <property type="evidence" value="ECO:0007669"/>
    <property type="project" value="UniProtKB-UniRule"/>
</dbReference>
<dbReference type="Pfam" id="PF00730">
    <property type="entry name" value="HhH-GPD"/>
    <property type="match status" value="1"/>
</dbReference>
<evidence type="ECO:0000256" key="9">
    <source>
        <dbReference type="ARBA" id="ARBA00023204"/>
    </source>
</evidence>
<dbReference type="InterPro" id="IPR011257">
    <property type="entry name" value="DNA_glycosylase"/>
</dbReference>
<dbReference type="GO" id="GO:0019104">
    <property type="term" value="F:DNA N-glycosylase activity"/>
    <property type="evidence" value="ECO:0007669"/>
    <property type="project" value="UniProtKB-UniRule"/>
</dbReference>
<comment type="similarity">
    <text evidence="1 12">Belongs to the Nth/MutY family.</text>
</comment>
<organism evidence="14 15">
    <name type="scientific">Oxobacter pfennigii</name>
    <dbReference type="NCBI Taxonomy" id="36849"/>
    <lineage>
        <taxon>Bacteria</taxon>
        <taxon>Bacillati</taxon>
        <taxon>Bacillota</taxon>
        <taxon>Clostridia</taxon>
        <taxon>Eubacteriales</taxon>
        <taxon>Clostridiaceae</taxon>
        <taxon>Oxobacter</taxon>
    </lineage>
</organism>
<dbReference type="PROSITE" id="PS01155">
    <property type="entry name" value="ENDONUCLEASE_III_2"/>
    <property type="match status" value="1"/>
</dbReference>
<dbReference type="AlphaFoldDB" id="A0A0P8YDF5"/>
<dbReference type="InterPro" id="IPR004036">
    <property type="entry name" value="Endonuclease-III-like_CS2"/>
</dbReference>
<feature type="binding site" evidence="12">
    <location>
        <position position="210"/>
    </location>
    <ligand>
        <name>[4Fe-4S] cluster</name>
        <dbReference type="ChEBI" id="CHEBI:49883"/>
    </ligand>
</feature>
<feature type="domain" description="HhH-GPD" evidence="13">
    <location>
        <begin position="45"/>
        <end position="192"/>
    </location>
</feature>
<gene>
    <name evidence="12 14" type="primary">nth</name>
    <name evidence="14" type="ORF">OXPF_11750</name>
</gene>
<feature type="binding site" evidence="12">
    <location>
        <position position="204"/>
    </location>
    <ligand>
        <name>[4Fe-4S] cluster</name>
        <dbReference type="ChEBI" id="CHEBI:49883"/>
    </ligand>
</feature>
<evidence type="ECO:0000256" key="4">
    <source>
        <dbReference type="ARBA" id="ARBA00022763"/>
    </source>
</evidence>
<dbReference type="EC" id="4.2.99.18" evidence="12"/>
<dbReference type="InterPro" id="IPR005759">
    <property type="entry name" value="Nth"/>
</dbReference>
<dbReference type="SMART" id="SM00478">
    <property type="entry name" value="ENDO3c"/>
    <property type="match status" value="1"/>
</dbReference>
<keyword evidence="10 12" id="KW-0456">Lyase</keyword>
<comment type="cofactor">
    <cofactor evidence="12">
        <name>[4Fe-4S] cluster</name>
        <dbReference type="ChEBI" id="CHEBI:49883"/>
    </cofactor>
    <text evidence="12">Binds 1 [4Fe-4S] cluster.</text>
</comment>
<keyword evidence="9 12" id="KW-0234">DNA repair</keyword>